<evidence type="ECO:0000313" key="2">
    <source>
        <dbReference type="EMBL" id="HIU61720.1"/>
    </source>
</evidence>
<accession>A0A9D1MJN7</accession>
<comment type="caution">
    <text evidence="2">The sequence shown here is derived from an EMBL/GenBank/DDBJ whole genome shotgun (WGS) entry which is preliminary data.</text>
</comment>
<reference evidence="2" key="2">
    <citation type="journal article" date="2021" name="PeerJ">
        <title>Extensive microbial diversity within the chicken gut microbiome revealed by metagenomics and culture.</title>
        <authorList>
            <person name="Gilroy R."/>
            <person name="Ravi A."/>
            <person name="Getino M."/>
            <person name="Pursley I."/>
            <person name="Horton D.L."/>
            <person name="Alikhan N.F."/>
            <person name="Baker D."/>
            <person name="Gharbi K."/>
            <person name="Hall N."/>
            <person name="Watson M."/>
            <person name="Adriaenssens E.M."/>
            <person name="Foster-Nyarko E."/>
            <person name="Jarju S."/>
            <person name="Secka A."/>
            <person name="Antonio M."/>
            <person name="Oren A."/>
            <person name="Chaudhuri R.R."/>
            <person name="La Ragione R."/>
            <person name="Hildebrand F."/>
            <person name="Pallen M.J."/>
        </authorList>
    </citation>
    <scope>NUCLEOTIDE SEQUENCE</scope>
    <source>
        <strain evidence="2">CHK195-12923</strain>
    </source>
</reference>
<proteinExistence type="predicted"/>
<name>A0A9D1MJN7_9FIRM</name>
<dbReference type="AlphaFoldDB" id="A0A9D1MJN7"/>
<sequence>MKDFKSFSSGGQGGKGTPDGSGQNNGFEDDKGVKLVQRVAQSMAGKSELDIMKAVIAEAERGKREGTLTNQDLDNFYSLMAPSLDGFKRMKLKSIIARLKRL</sequence>
<feature type="region of interest" description="Disordered" evidence="1">
    <location>
        <begin position="1"/>
        <end position="32"/>
    </location>
</feature>
<reference evidence="2" key="1">
    <citation type="submission" date="2020-10" db="EMBL/GenBank/DDBJ databases">
        <authorList>
            <person name="Gilroy R."/>
        </authorList>
    </citation>
    <scope>NUCLEOTIDE SEQUENCE</scope>
    <source>
        <strain evidence="2">CHK195-12923</strain>
    </source>
</reference>
<dbReference type="EMBL" id="DVNE01000035">
    <property type="protein sequence ID" value="HIU61720.1"/>
    <property type="molecule type" value="Genomic_DNA"/>
</dbReference>
<protein>
    <submittedName>
        <fullName evidence="2">Uncharacterized protein</fullName>
    </submittedName>
</protein>
<feature type="compositionally biased region" description="Gly residues" evidence="1">
    <location>
        <begin position="10"/>
        <end position="19"/>
    </location>
</feature>
<gene>
    <name evidence="2" type="ORF">IAB69_03625</name>
</gene>
<evidence type="ECO:0000256" key="1">
    <source>
        <dbReference type="SAM" id="MobiDB-lite"/>
    </source>
</evidence>
<organism evidence="2 3">
    <name type="scientific">Candidatus Coproplasma excrementigallinarum</name>
    <dbReference type="NCBI Taxonomy" id="2840747"/>
    <lineage>
        <taxon>Bacteria</taxon>
        <taxon>Bacillati</taxon>
        <taxon>Bacillota</taxon>
        <taxon>Clostridia</taxon>
        <taxon>Eubacteriales</taxon>
        <taxon>Candidatus Coproplasma</taxon>
    </lineage>
</organism>
<dbReference type="Proteomes" id="UP000824110">
    <property type="component" value="Unassembled WGS sequence"/>
</dbReference>
<evidence type="ECO:0000313" key="3">
    <source>
        <dbReference type="Proteomes" id="UP000824110"/>
    </source>
</evidence>